<feature type="region of interest" description="Disordered" evidence="1">
    <location>
        <begin position="55"/>
        <end position="111"/>
    </location>
</feature>
<proteinExistence type="predicted"/>
<accession>A0A2A6C6N9</accession>
<dbReference type="AlphaFoldDB" id="A0A2A6C6N9"/>
<evidence type="ECO:0000256" key="1">
    <source>
        <dbReference type="SAM" id="MobiDB-lite"/>
    </source>
</evidence>
<feature type="compositionally biased region" description="Basic and acidic residues" evidence="1">
    <location>
        <begin position="60"/>
        <end position="85"/>
    </location>
</feature>
<organism evidence="2 3">
    <name type="scientific">Pristionchus pacificus</name>
    <name type="common">Parasitic nematode worm</name>
    <dbReference type="NCBI Taxonomy" id="54126"/>
    <lineage>
        <taxon>Eukaryota</taxon>
        <taxon>Metazoa</taxon>
        <taxon>Ecdysozoa</taxon>
        <taxon>Nematoda</taxon>
        <taxon>Chromadorea</taxon>
        <taxon>Rhabditida</taxon>
        <taxon>Rhabditina</taxon>
        <taxon>Diplogasteromorpha</taxon>
        <taxon>Diplogasteroidea</taxon>
        <taxon>Neodiplogasteridae</taxon>
        <taxon>Pristionchus</taxon>
    </lineage>
</organism>
<reference evidence="3" key="1">
    <citation type="journal article" date="2008" name="Nat. Genet.">
        <title>The Pristionchus pacificus genome provides a unique perspective on nematode lifestyle and parasitism.</title>
        <authorList>
            <person name="Dieterich C."/>
            <person name="Clifton S.W."/>
            <person name="Schuster L.N."/>
            <person name="Chinwalla A."/>
            <person name="Delehaunty K."/>
            <person name="Dinkelacker I."/>
            <person name="Fulton L."/>
            <person name="Fulton R."/>
            <person name="Godfrey J."/>
            <person name="Minx P."/>
            <person name="Mitreva M."/>
            <person name="Roeseler W."/>
            <person name="Tian H."/>
            <person name="Witte H."/>
            <person name="Yang S.P."/>
            <person name="Wilson R.K."/>
            <person name="Sommer R.J."/>
        </authorList>
    </citation>
    <scope>NUCLEOTIDE SEQUENCE [LARGE SCALE GENOMIC DNA]</scope>
    <source>
        <strain evidence="3">PS312</strain>
    </source>
</reference>
<name>A0A2A6C6N9_PRIPA</name>
<accession>A0A8R1V0U7</accession>
<dbReference type="Proteomes" id="UP000005239">
    <property type="component" value="Unassembled WGS sequence"/>
</dbReference>
<protein>
    <submittedName>
        <fullName evidence="2">Uncharacterized protein</fullName>
    </submittedName>
</protein>
<dbReference type="EnsemblMetazoa" id="PPA43670.1">
    <property type="protein sequence ID" value="PPA43670.1"/>
    <property type="gene ID" value="WBGene00282039"/>
</dbReference>
<keyword evidence="3" id="KW-1185">Reference proteome</keyword>
<evidence type="ECO:0000313" key="3">
    <source>
        <dbReference type="Proteomes" id="UP000005239"/>
    </source>
</evidence>
<gene>
    <name evidence="2" type="primary">WBGene00282039</name>
</gene>
<sequence>MGSGETEKGEEGHRNLCILSDFSYYPGLRDQRPKIKPPSSSSSSSFFRISIAASSMDSDVEARRKTSEMAEHPTEKRAQKADKTAAAHFSPLFPQLSSANEKNSPSKSAIY</sequence>
<reference evidence="2" key="2">
    <citation type="submission" date="2022-06" db="UniProtKB">
        <authorList>
            <consortium name="EnsemblMetazoa"/>
        </authorList>
    </citation>
    <scope>IDENTIFICATION</scope>
    <source>
        <strain evidence="2">PS312</strain>
    </source>
</reference>
<evidence type="ECO:0000313" key="2">
    <source>
        <dbReference type="EnsemblMetazoa" id="PPA43670.1"/>
    </source>
</evidence>
<feature type="compositionally biased region" description="Polar residues" evidence="1">
    <location>
        <begin position="95"/>
        <end position="111"/>
    </location>
</feature>